<reference evidence="1 2" key="1">
    <citation type="journal article" date="2024" name="Nat. Commun.">
        <title>Phylogenomics reveals the evolutionary origins of lichenization in chlorophyte algae.</title>
        <authorList>
            <person name="Puginier C."/>
            <person name="Libourel C."/>
            <person name="Otte J."/>
            <person name="Skaloud P."/>
            <person name="Haon M."/>
            <person name="Grisel S."/>
            <person name="Petersen M."/>
            <person name="Berrin J.G."/>
            <person name="Delaux P.M."/>
            <person name="Dal Grande F."/>
            <person name="Keller J."/>
        </authorList>
    </citation>
    <scope>NUCLEOTIDE SEQUENCE [LARGE SCALE GENOMIC DNA]</scope>
    <source>
        <strain evidence="1 2">SAG 2043</strain>
    </source>
</reference>
<organism evidence="1 2">
    <name type="scientific">[Myrmecia] bisecta</name>
    <dbReference type="NCBI Taxonomy" id="41462"/>
    <lineage>
        <taxon>Eukaryota</taxon>
        <taxon>Viridiplantae</taxon>
        <taxon>Chlorophyta</taxon>
        <taxon>core chlorophytes</taxon>
        <taxon>Trebouxiophyceae</taxon>
        <taxon>Trebouxiales</taxon>
        <taxon>Trebouxiaceae</taxon>
        <taxon>Myrmecia</taxon>
    </lineage>
</organism>
<dbReference type="AlphaFoldDB" id="A0AAW1R8E2"/>
<evidence type="ECO:0000313" key="1">
    <source>
        <dbReference type="EMBL" id="KAK9830054.1"/>
    </source>
</evidence>
<name>A0AAW1R8E2_9CHLO</name>
<evidence type="ECO:0000313" key="2">
    <source>
        <dbReference type="Proteomes" id="UP001489004"/>
    </source>
</evidence>
<gene>
    <name evidence="1" type="ORF">WJX72_009451</name>
</gene>
<keyword evidence="2" id="KW-1185">Reference proteome</keyword>
<dbReference type="EMBL" id="JALJOR010000001">
    <property type="protein sequence ID" value="KAK9830054.1"/>
    <property type="molecule type" value="Genomic_DNA"/>
</dbReference>
<proteinExistence type="predicted"/>
<comment type="caution">
    <text evidence="1">The sequence shown here is derived from an EMBL/GenBank/DDBJ whole genome shotgun (WGS) entry which is preliminary data.</text>
</comment>
<protein>
    <submittedName>
        <fullName evidence="1">Uncharacterized protein</fullName>
    </submittedName>
</protein>
<sequence>MSSRLPLKRGQFYLVKVPTLADDDTYLPMQATRVTKTEADLQGYDDLMALYKYEGDWVVTNGALCVFLKPSTRARFRSYQKKRLAAEPRSVWGAWREWMPWS</sequence>
<accession>A0AAW1R8E2</accession>
<dbReference type="Proteomes" id="UP001489004">
    <property type="component" value="Unassembled WGS sequence"/>
</dbReference>